<evidence type="ECO:0000256" key="3">
    <source>
        <dbReference type="ARBA" id="ARBA00023136"/>
    </source>
</evidence>
<evidence type="ECO:0000313" key="9">
    <source>
        <dbReference type="EMBL" id="AKT42659.1"/>
    </source>
</evidence>
<dbReference type="InterPro" id="IPR036737">
    <property type="entry name" value="OmpA-like_sf"/>
</dbReference>
<dbReference type="InterPro" id="IPR050330">
    <property type="entry name" value="Bact_OuterMem_StrucFunc"/>
</dbReference>
<feature type="region of interest" description="Disordered" evidence="6">
    <location>
        <begin position="244"/>
        <end position="390"/>
    </location>
</feature>
<keyword evidence="2 7" id="KW-0732">Signal</keyword>
<dbReference type="GO" id="GO:0007155">
    <property type="term" value="P:cell adhesion"/>
    <property type="evidence" value="ECO:0007669"/>
    <property type="project" value="InterPro"/>
</dbReference>
<dbReference type="AlphaFoldDB" id="A0A0K1EPC3"/>
<accession>A0A0K1EPC3</accession>
<organism evidence="9 10">
    <name type="scientific">Chondromyces crocatus</name>
    <dbReference type="NCBI Taxonomy" id="52"/>
    <lineage>
        <taxon>Bacteria</taxon>
        <taxon>Pseudomonadati</taxon>
        <taxon>Myxococcota</taxon>
        <taxon>Polyangia</taxon>
        <taxon>Polyangiales</taxon>
        <taxon>Polyangiaceae</taxon>
        <taxon>Chondromyces</taxon>
    </lineage>
</organism>
<dbReference type="PANTHER" id="PTHR30329">
    <property type="entry name" value="STATOR ELEMENT OF FLAGELLAR MOTOR COMPLEX"/>
    <property type="match status" value="1"/>
</dbReference>
<evidence type="ECO:0000313" key="10">
    <source>
        <dbReference type="Proteomes" id="UP000067626"/>
    </source>
</evidence>
<dbReference type="Pfam" id="PF02412">
    <property type="entry name" value="TSP_3"/>
    <property type="match status" value="2"/>
</dbReference>
<dbReference type="Proteomes" id="UP000067626">
    <property type="component" value="Chromosome"/>
</dbReference>
<dbReference type="PRINTS" id="PR01021">
    <property type="entry name" value="OMPADOMAIN"/>
</dbReference>
<dbReference type="GO" id="GO:0005509">
    <property type="term" value="F:calcium ion binding"/>
    <property type="evidence" value="ECO:0007669"/>
    <property type="project" value="InterPro"/>
</dbReference>
<protein>
    <recommendedName>
        <fullName evidence="8">OmpA-like domain-containing protein</fullName>
    </recommendedName>
</protein>
<keyword evidence="3 5" id="KW-0472">Membrane</keyword>
<dbReference type="Gene3D" id="3.30.1330.60">
    <property type="entry name" value="OmpA-like domain"/>
    <property type="match status" value="1"/>
</dbReference>
<dbReference type="PANTHER" id="PTHR30329:SF21">
    <property type="entry name" value="LIPOPROTEIN YIAD-RELATED"/>
    <property type="match status" value="1"/>
</dbReference>
<dbReference type="GO" id="GO:0009279">
    <property type="term" value="C:cell outer membrane"/>
    <property type="evidence" value="ECO:0007669"/>
    <property type="project" value="UniProtKB-SubCell"/>
</dbReference>
<dbReference type="SUPFAM" id="SSF103647">
    <property type="entry name" value="TSP type-3 repeat"/>
    <property type="match status" value="1"/>
</dbReference>
<sequence length="516" mass="54324">MLQFRPHLAGVTRLSLGAALFFISSTAVAQSAPPAEPAAPPPEAPEPWLPFRGELDLYAAGTIRVGSELGGSLAERGGVQLGFAALIGPQYGKFVGGLGYERSFLHSQRYDEQASGSFSDVTRGLDALWFQGRIYPVEGELGSLFLHLGIGPTWQRLSASTAGVTQGADGLLQPTVSSCSAHGSAGLGLRAGLGGILWAGEHLGFHGMVGIDHQRHQSGVLDGCAPGIGAATFFGARAGITFSEGRRKKEAPPPEPPPAVPDTDGDGILDNVDACPKQPGVPSDIPSKHGCPPPADRDGDQISDDLDACPDVAGVPNQDPRKNGCPPPPDRDGDQISDAEDACPDAPGVATQDPATHGCPPDTDGDGIRDDKDACPQEKGLPNEDPAKHGCPLVQFTEKEIIISQQVQFEVDRALIRSESNGLLDEVANVIKQHPEILKLEVQGHTDNSGQAIRNKLLSQARADAVKKALVQRGVDAKQLIAKGYGDTQPLTDNSTDANKAKNRRVQFTITEKKQP</sequence>
<dbReference type="SUPFAM" id="SSF103088">
    <property type="entry name" value="OmpA-like"/>
    <property type="match status" value="1"/>
</dbReference>
<dbReference type="Pfam" id="PF00691">
    <property type="entry name" value="OmpA"/>
    <property type="match status" value="1"/>
</dbReference>
<reference evidence="9 10" key="1">
    <citation type="submission" date="2015-07" db="EMBL/GenBank/DDBJ databases">
        <title>Genome analysis of myxobacterium Chondromyces crocatus Cm c5 reveals a high potential for natural compound synthesis and the genetic basis for the loss of fruiting body formation.</title>
        <authorList>
            <person name="Zaburannyi N."/>
            <person name="Bunk B."/>
            <person name="Maier J."/>
            <person name="Overmann J."/>
            <person name="Mueller R."/>
        </authorList>
    </citation>
    <scope>NUCLEOTIDE SEQUENCE [LARGE SCALE GENOMIC DNA]</scope>
    <source>
        <strain evidence="9 10">Cm c5</strain>
    </source>
</reference>
<comment type="subcellular location">
    <subcellularLocation>
        <location evidence="1">Cell outer membrane</location>
    </subcellularLocation>
</comment>
<name>A0A0K1EPC3_CHOCO</name>
<dbReference type="InterPro" id="IPR006664">
    <property type="entry name" value="OMP_bac"/>
</dbReference>
<evidence type="ECO:0000256" key="5">
    <source>
        <dbReference type="PROSITE-ProRule" id="PRU00473"/>
    </source>
</evidence>
<feature type="compositionally biased region" description="Basic and acidic residues" evidence="6">
    <location>
        <begin position="366"/>
        <end position="388"/>
    </location>
</feature>
<dbReference type="InterPro" id="IPR028974">
    <property type="entry name" value="TSP_type-3_rpt"/>
</dbReference>
<dbReference type="KEGG" id="ccro:CMC5_068860"/>
<evidence type="ECO:0000256" key="1">
    <source>
        <dbReference type="ARBA" id="ARBA00004442"/>
    </source>
</evidence>
<dbReference type="STRING" id="52.CMC5_068860"/>
<evidence type="ECO:0000256" key="4">
    <source>
        <dbReference type="ARBA" id="ARBA00023237"/>
    </source>
</evidence>
<evidence type="ECO:0000256" key="6">
    <source>
        <dbReference type="SAM" id="MobiDB-lite"/>
    </source>
</evidence>
<evidence type="ECO:0000256" key="7">
    <source>
        <dbReference type="SAM" id="SignalP"/>
    </source>
</evidence>
<feature type="chain" id="PRO_5005459771" description="OmpA-like domain-containing protein" evidence="7">
    <location>
        <begin position="30"/>
        <end position="516"/>
    </location>
</feature>
<dbReference type="Gene3D" id="4.10.1080.10">
    <property type="entry name" value="TSP type-3 repeat"/>
    <property type="match status" value="1"/>
</dbReference>
<proteinExistence type="predicted"/>
<dbReference type="EMBL" id="CP012159">
    <property type="protein sequence ID" value="AKT42659.1"/>
    <property type="molecule type" value="Genomic_DNA"/>
</dbReference>
<dbReference type="PROSITE" id="PS51123">
    <property type="entry name" value="OMPA_2"/>
    <property type="match status" value="1"/>
</dbReference>
<feature type="signal peptide" evidence="7">
    <location>
        <begin position="1"/>
        <end position="29"/>
    </location>
</feature>
<evidence type="ECO:0000259" key="8">
    <source>
        <dbReference type="PROSITE" id="PS51123"/>
    </source>
</evidence>
<feature type="domain" description="OmpA-like" evidence="8">
    <location>
        <begin position="396"/>
        <end position="514"/>
    </location>
</feature>
<keyword evidence="4" id="KW-0998">Cell outer membrane</keyword>
<dbReference type="InterPro" id="IPR006665">
    <property type="entry name" value="OmpA-like"/>
</dbReference>
<dbReference type="CDD" id="cd07185">
    <property type="entry name" value="OmpA_C-like"/>
    <property type="match status" value="1"/>
</dbReference>
<evidence type="ECO:0000256" key="2">
    <source>
        <dbReference type="ARBA" id="ARBA00022729"/>
    </source>
</evidence>
<keyword evidence="10" id="KW-1185">Reference proteome</keyword>
<dbReference type="InterPro" id="IPR003367">
    <property type="entry name" value="Thrombospondin_3-like_rpt"/>
</dbReference>
<gene>
    <name evidence="9" type="ORF">CMC5_068860</name>
</gene>